<name>A0A1Q6R6K7_9FIRM</name>
<proteinExistence type="inferred from homology"/>
<dbReference type="InterPro" id="IPR002491">
    <property type="entry name" value="ABC_transptr_periplasmic_BD"/>
</dbReference>
<dbReference type="PANTHER" id="PTHR30535">
    <property type="entry name" value="VITAMIN B12-BINDING PROTEIN"/>
    <property type="match status" value="1"/>
</dbReference>
<dbReference type="AlphaFoldDB" id="A0A1Q6R6K7"/>
<dbReference type="STRING" id="626940.BHW43_04655"/>
<comment type="similarity">
    <text evidence="1">Belongs to the bacterial solute-binding protein 8 family.</text>
</comment>
<reference evidence="3 4" key="1">
    <citation type="journal article" date="2016" name="Nat. Biotechnol.">
        <title>Measurement of bacterial replication rates in microbial communities.</title>
        <authorList>
            <person name="Brown C.T."/>
            <person name="Olm M.R."/>
            <person name="Thomas B.C."/>
            <person name="Banfield J.F."/>
        </authorList>
    </citation>
    <scope>NUCLEOTIDE SEQUENCE [LARGE SCALE GENOMIC DNA]</scope>
    <source>
        <strain evidence="3">46_33</strain>
    </source>
</reference>
<gene>
    <name evidence="3" type="ORF">BHW43_04655</name>
</gene>
<evidence type="ECO:0000259" key="2">
    <source>
        <dbReference type="PROSITE" id="PS50983"/>
    </source>
</evidence>
<dbReference type="SUPFAM" id="SSF53807">
    <property type="entry name" value="Helical backbone' metal receptor"/>
    <property type="match status" value="1"/>
</dbReference>
<dbReference type="PROSITE" id="PS50983">
    <property type="entry name" value="FE_B12_PBP"/>
    <property type="match status" value="1"/>
</dbReference>
<dbReference type="EMBL" id="MNTG01000026">
    <property type="protein sequence ID" value="OLA37920.1"/>
    <property type="molecule type" value="Genomic_DNA"/>
</dbReference>
<comment type="caution">
    <text evidence="3">The sequence shown here is derived from an EMBL/GenBank/DDBJ whole genome shotgun (WGS) entry which is preliminary data.</text>
</comment>
<dbReference type="Gene3D" id="3.40.50.1980">
    <property type="entry name" value="Nitrogenase molybdenum iron protein domain"/>
    <property type="match status" value="2"/>
</dbReference>
<sequence length="348" mass="39595">MKKIITGVLLGLCVLLTGCERNIFTLPVKENPEALLRFNQPVEYAYNPAHYPVTIENYNTQGEPEKMTYTKPPERVVAVWQNSIETLLALGVGNRIIAGNGVPDKKFFRKEYQEQYSKIPYTGLQLLDLETTMMLKPDLLVGWHSTFGPKVLRTTDFWHKRGVNTFIARSSIGDGKPRTLQNEYKDILDLGKIFDKNERAQQLVGQMQQEVNFAISQTAGYKKRPRVLVLEFLGKEPTVYGEKSLAGNIVKELHGELLAEKQRSIGFEQVVELDPDVIFVVVIESHYGHEQDMVDRVTKHKALKNLRCVQQGRVIPLPFYGIYSSGVRTYDGIKIIAAGMYPDLYKEK</sequence>
<protein>
    <submittedName>
        <fullName evidence="3">Iron ABC transporter substrate-binding protein</fullName>
    </submittedName>
</protein>
<accession>A0A1Q6R6K7</accession>
<dbReference type="Pfam" id="PF01497">
    <property type="entry name" value="Peripla_BP_2"/>
    <property type="match status" value="1"/>
</dbReference>
<feature type="domain" description="Fe/B12 periplasmic-binding" evidence="2">
    <location>
        <begin position="75"/>
        <end position="344"/>
    </location>
</feature>
<dbReference type="InterPro" id="IPR050902">
    <property type="entry name" value="ABC_Transporter_SBP"/>
</dbReference>
<evidence type="ECO:0000313" key="4">
    <source>
        <dbReference type="Proteomes" id="UP000186777"/>
    </source>
</evidence>
<dbReference type="RefSeq" id="WP_303679683.1">
    <property type="nucleotide sequence ID" value="NZ_MNTG01000026.1"/>
</dbReference>
<dbReference type="PANTHER" id="PTHR30535:SF7">
    <property type="entry name" value="IRON(III) DICITRATE-BINDING PROTEIN"/>
    <property type="match status" value="1"/>
</dbReference>
<dbReference type="Proteomes" id="UP000186777">
    <property type="component" value="Unassembled WGS sequence"/>
</dbReference>
<evidence type="ECO:0000313" key="3">
    <source>
        <dbReference type="EMBL" id="OLA37920.1"/>
    </source>
</evidence>
<dbReference type="PROSITE" id="PS51257">
    <property type="entry name" value="PROKAR_LIPOPROTEIN"/>
    <property type="match status" value="1"/>
</dbReference>
<organism evidence="3 4">
    <name type="scientific">Phascolarctobacterium succinatutens</name>
    <dbReference type="NCBI Taxonomy" id="626940"/>
    <lineage>
        <taxon>Bacteria</taxon>
        <taxon>Bacillati</taxon>
        <taxon>Bacillota</taxon>
        <taxon>Negativicutes</taxon>
        <taxon>Acidaminococcales</taxon>
        <taxon>Acidaminococcaceae</taxon>
        <taxon>Phascolarctobacterium</taxon>
    </lineage>
</organism>
<evidence type="ECO:0000256" key="1">
    <source>
        <dbReference type="ARBA" id="ARBA00008814"/>
    </source>
</evidence>